<sequence>MIGGPGSGQPALVLSYEEGEARGITAFNEALNVMTTVVDGAGVALQDRSAYVVEISPTTEVTYGLEATVTCKGTALNLGVSPLELIVECQPEKPGFDKQQPKKKPPVDKLSLKPQGKGSYEVRSWDGRAVFVRHVLHERGKETAPPIEAFNRTAYDHGKAWLALHDRLGKSIGVRFHNPYSSIAPSHRDGDQPHLAVPAKWDEMDAKQQEAAAKEIWKAMAEHYKRWHSWAVSTVSLHAGGEERWRIVGGKLKKAPK</sequence>
<accession>A0A3S5GYF7</accession>
<proteinExistence type="predicted"/>
<name>A0A3S5GYF7_9BACT</name>
<dbReference type="EMBL" id="MH908922">
    <property type="protein sequence ID" value="AYM54388.1"/>
    <property type="molecule type" value="Genomic_DNA"/>
</dbReference>
<feature type="compositionally biased region" description="Basic and acidic residues" evidence="1">
    <location>
        <begin position="92"/>
        <end position="111"/>
    </location>
</feature>
<dbReference type="AlphaFoldDB" id="A0A3S5GYF7"/>
<protein>
    <submittedName>
        <fullName evidence="2">Uncharacterized protein</fullName>
    </submittedName>
</protein>
<feature type="region of interest" description="Disordered" evidence="1">
    <location>
        <begin position="92"/>
        <end position="119"/>
    </location>
</feature>
<reference evidence="2" key="1">
    <citation type="journal article" date="2018" name="J. Ind. Microbiol. Biotechnol.">
        <title>Genome mining reveals uncommon alkylpyrones as type III PKS products from myxobacteria.</title>
        <authorList>
            <person name="Hug J.J."/>
            <person name="Panter F."/>
            <person name="Krug D."/>
            <person name="Muller R."/>
        </authorList>
    </citation>
    <scope>NUCLEOTIDE SEQUENCE</scope>
    <source>
        <strain evidence="2">MSr9315</strain>
    </source>
</reference>
<evidence type="ECO:0000256" key="1">
    <source>
        <dbReference type="SAM" id="MobiDB-lite"/>
    </source>
</evidence>
<evidence type="ECO:0000313" key="2">
    <source>
        <dbReference type="EMBL" id="AYM54388.1"/>
    </source>
</evidence>
<organism evidence="2">
    <name type="scientific">Phaselicystis flava</name>
    <dbReference type="NCBI Taxonomy" id="525924"/>
    <lineage>
        <taxon>Bacteria</taxon>
        <taxon>Pseudomonadati</taxon>
        <taxon>Myxococcota</taxon>
        <taxon>Polyangia</taxon>
        <taxon>Polyangiales</taxon>
        <taxon>Phaselicystidaceae</taxon>
        <taxon>Phaselicystis</taxon>
    </lineage>
</organism>